<keyword evidence="3" id="KW-1185">Reference proteome</keyword>
<dbReference type="Proteomes" id="UP000694044">
    <property type="component" value="Unassembled WGS sequence"/>
</dbReference>
<dbReference type="OrthoDB" id="95392at2759"/>
<protein>
    <submittedName>
        <fullName evidence="2">Uncharacterized protein</fullName>
    </submittedName>
</protein>
<evidence type="ECO:0000313" key="2">
    <source>
        <dbReference type="EMBL" id="KAG7387367.1"/>
    </source>
</evidence>
<gene>
    <name evidence="2" type="ORF">PHYPSEUDO_014391</name>
</gene>
<sequence>MHSRLLATSVLLTMLFALAVAASIDSSVSQVQPQLNIDNATTEWPSLRFTFTLKRSSMKIHDESEFSMLADPLVSTDASHVLYNTFATFSEKSTIHNYTLVDGVRYYSSSPLENATALDAVNCFDPELDQLPPINAILDGINQATPVSNAPSGVECSSGNLFKITVNGIDFALCATGASGLKMYGSDVDVAVEYLDKHANISTPHEILSKCATSVTPTTVNSIAIALLTGASAPVRDARRLKAAFDFSWGDDSPSCSCKSTPRPCIFIHGMGVTFELPDNQDSFRYWGNLTGHTPCCSTIKYAVLDTVNNTWTNNTQQQKVCDRALSVSKTSTDTVITDTIVVTHSMGNLLLAAAIDSRKCSLDSSSTWVGLAAPMKGSKASDFIQESCAGNANFAVEAMVENSGRCPPTTALKSMPFQGESYSTPALNAAFTAAQEAFRSNVSALMCSSSFSGLRSSDQVTLWALGMLGHHHSWRNDGMVEFQSCAAGFPESKFGQTWRDRFYRTKLNHYDMQFRHGDSIFSKAKMPLKWFECLL</sequence>
<feature type="chain" id="PRO_5035881611" evidence="1">
    <location>
        <begin position="22"/>
        <end position="536"/>
    </location>
</feature>
<name>A0A8T1W185_9STRA</name>
<dbReference type="PANTHER" id="PTHR22538:SF1">
    <property type="entry name" value="VWFD DOMAIN-CONTAINING PROTEIN"/>
    <property type="match status" value="1"/>
</dbReference>
<evidence type="ECO:0000256" key="1">
    <source>
        <dbReference type="SAM" id="SignalP"/>
    </source>
</evidence>
<organism evidence="2 3">
    <name type="scientific">Phytophthora pseudosyringae</name>
    <dbReference type="NCBI Taxonomy" id="221518"/>
    <lineage>
        <taxon>Eukaryota</taxon>
        <taxon>Sar</taxon>
        <taxon>Stramenopiles</taxon>
        <taxon>Oomycota</taxon>
        <taxon>Peronosporomycetes</taxon>
        <taxon>Peronosporales</taxon>
        <taxon>Peronosporaceae</taxon>
        <taxon>Phytophthora</taxon>
    </lineage>
</organism>
<evidence type="ECO:0000313" key="3">
    <source>
        <dbReference type="Proteomes" id="UP000694044"/>
    </source>
</evidence>
<proteinExistence type="predicted"/>
<feature type="signal peptide" evidence="1">
    <location>
        <begin position="1"/>
        <end position="21"/>
    </location>
</feature>
<comment type="caution">
    <text evidence="2">The sequence shown here is derived from an EMBL/GenBank/DDBJ whole genome shotgun (WGS) entry which is preliminary data.</text>
</comment>
<keyword evidence="1" id="KW-0732">Signal</keyword>
<dbReference type="AlphaFoldDB" id="A0A8T1W185"/>
<dbReference type="PANTHER" id="PTHR22538">
    <property type="entry name" value="CILIA- AND FLAGELLA-ASSOCIATED PROTEIN 74"/>
    <property type="match status" value="1"/>
</dbReference>
<accession>A0A8T1W185</accession>
<reference evidence="2" key="1">
    <citation type="submission" date="2021-02" db="EMBL/GenBank/DDBJ databases">
        <authorList>
            <person name="Palmer J.M."/>
        </authorList>
    </citation>
    <scope>NUCLEOTIDE SEQUENCE</scope>
    <source>
        <strain evidence="2">SCRP734</strain>
    </source>
</reference>
<dbReference type="EMBL" id="JAGDFM010000080">
    <property type="protein sequence ID" value="KAG7387367.1"/>
    <property type="molecule type" value="Genomic_DNA"/>
</dbReference>